<gene>
    <name evidence="1" type="ORF">K435DRAFT_95270</name>
</gene>
<dbReference type="AlphaFoldDB" id="A0A4S8M2X5"/>
<evidence type="ECO:0000313" key="1">
    <source>
        <dbReference type="EMBL" id="THU96479.1"/>
    </source>
</evidence>
<proteinExistence type="predicted"/>
<organism evidence="1 2">
    <name type="scientific">Dendrothele bispora (strain CBS 962.96)</name>
    <dbReference type="NCBI Taxonomy" id="1314807"/>
    <lineage>
        <taxon>Eukaryota</taxon>
        <taxon>Fungi</taxon>
        <taxon>Dikarya</taxon>
        <taxon>Basidiomycota</taxon>
        <taxon>Agaricomycotina</taxon>
        <taxon>Agaricomycetes</taxon>
        <taxon>Agaricomycetidae</taxon>
        <taxon>Agaricales</taxon>
        <taxon>Agaricales incertae sedis</taxon>
        <taxon>Dendrothele</taxon>
    </lineage>
</organism>
<dbReference type="Proteomes" id="UP000297245">
    <property type="component" value="Unassembled WGS sequence"/>
</dbReference>
<dbReference type="EMBL" id="ML179176">
    <property type="protein sequence ID" value="THU96479.1"/>
    <property type="molecule type" value="Genomic_DNA"/>
</dbReference>
<protein>
    <submittedName>
        <fullName evidence="1">Uncharacterized protein</fullName>
    </submittedName>
</protein>
<name>A0A4S8M2X5_DENBC</name>
<accession>A0A4S8M2X5</accession>
<keyword evidence="2" id="KW-1185">Reference proteome</keyword>
<evidence type="ECO:0000313" key="2">
    <source>
        <dbReference type="Proteomes" id="UP000297245"/>
    </source>
</evidence>
<sequence length="113" mass="13242">MCHERKIRKGNLVLAPSRQHILFPIFLTSLPQSFKPRPSSSLLYPYVSVKFSIALHNIHFLILPKSSLLLFKLQAMIQQSNWLPSMGEQVSIFQVFCRGRQEGCSHEFFYHWH</sequence>
<reference evidence="1 2" key="1">
    <citation type="journal article" date="2019" name="Nat. Ecol. Evol.">
        <title>Megaphylogeny resolves global patterns of mushroom evolution.</title>
        <authorList>
            <person name="Varga T."/>
            <person name="Krizsan K."/>
            <person name="Foldi C."/>
            <person name="Dima B."/>
            <person name="Sanchez-Garcia M."/>
            <person name="Sanchez-Ramirez S."/>
            <person name="Szollosi G.J."/>
            <person name="Szarkandi J.G."/>
            <person name="Papp V."/>
            <person name="Albert L."/>
            <person name="Andreopoulos W."/>
            <person name="Angelini C."/>
            <person name="Antonin V."/>
            <person name="Barry K.W."/>
            <person name="Bougher N.L."/>
            <person name="Buchanan P."/>
            <person name="Buyck B."/>
            <person name="Bense V."/>
            <person name="Catcheside P."/>
            <person name="Chovatia M."/>
            <person name="Cooper J."/>
            <person name="Damon W."/>
            <person name="Desjardin D."/>
            <person name="Finy P."/>
            <person name="Geml J."/>
            <person name="Haridas S."/>
            <person name="Hughes K."/>
            <person name="Justo A."/>
            <person name="Karasinski D."/>
            <person name="Kautmanova I."/>
            <person name="Kiss B."/>
            <person name="Kocsube S."/>
            <person name="Kotiranta H."/>
            <person name="LaButti K.M."/>
            <person name="Lechner B.E."/>
            <person name="Liimatainen K."/>
            <person name="Lipzen A."/>
            <person name="Lukacs Z."/>
            <person name="Mihaltcheva S."/>
            <person name="Morgado L.N."/>
            <person name="Niskanen T."/>
            <person name="Noordeloos M.E."/>
            <person name="Ohm R.A."/>
            <person name="Ortiz-Santana B."/>
            <person name="Ovrebo C."/>
            <person name="Racz N."/>
            <person name="Riley R."/>
            <person name="Savchenko A."/>
            <person name="Shiryaev A."/>
            <person name="Soop K."/>
            <person name="Spirin V."/>
            <person name="Szebenyi C."/>
            <person name="Tomsovsky M."/>
            <person name="Tulloss R.E."/>
            <person name="Uehling J."/>
            <person name="Grigoriev I.V."/>
            <person name="Vagvolgyi C."/>
            <person name="Papp T."/>
            <person name="Martin F.M."/>
            <person name="Miettinen O."/>
            <person name="Hibbett D.S."/>
            <person name="Nagy L.G."/>
        </authorList>
    </citation>
    <scope>NUCLEOTIDE SEQUENCE [LARGE SCALE GENOMIC DNA]</scope>
    <source>
        <strain evidence="1 2">CBS 962.96</strain>
    </source>
</reference>